<sequence>MDGTSRSMRVVSCNASLRGLVHTEESYSYRSQTSFFRQETIIRFVAMAARWVTCMVELHCGMERLLQNMPKGRIRNRLRHERAERRTEKVG</sequence>
<evidence type="ECO:0000313" key="1">
    <source>
        <dbReference type="EMBL" id="KAF0899788.1"/>
    </source>
</evidence>
<dbReference type="EMBL" id="SPHZ02000009">
    <property type="protein sequence ID" value="KAF0899788.1"/>
    <property type="molecule type" value="Genomic_DNA"/>
</dbReference>
<accession>A0A6G1CH19</accession>
<protein>
    <submittedName>
        <fullName evidence="1">Uncharacterized protein</fullName>
    </submittedName>
</protein>
<reference evidence="1 2" key="1">
    <citation type="submission" date="2019-11" db="EMBL/GenBank/DDBJ databases">
        <title>Whole genome sequence of Oryza granulata.</title>
        <authorList>
            <person name="Li W."/>
        </authorList>
    </citation>
    <scope>NUCLEOTIDE SEQUENCE [LARGE SCALE GENOMIC DNA]</scope>
    <source>
        <strain evidence="2">cv. Menghai</strain>
        <tissue evidence="1">Leaf</tissue>
    </source>
</reference>
<name>A0A6G1CH19_9ORYZ</name>
<dbReference type="OrthoDB" id="407630at2759"/>
<proteinExistence type="predicted"/>
<dbReference type="AlphaFoldDB" id="A0A6G1CH19"/>
<gene>
    <name evidence="1" type="ORF">E2562_024105</name>
</gene>
<organism evidence="1 2">
    <name type="scientific">Oryza meyeriana var. granulata</name>
    <dbReference type="NCBI Taxonomy" id="110450"/>
    <lineage>
        <taxon>Eukaryota</taxon>
        <taxon>Viridiplantae</taxon>
        <taxon>Streptophyta</taxon>
        <taxon>Embryophyta</taxon>
        <taxon>Tracheophyta</taxon>
        <taxon>Spermatophyta</taxon>
        <taxon>Magnoliopsida</taxon>
        <taxon>Liliopsida</taxon>
        <taxon>Poales</taxon>
        <taxon>Poaceae</taxon>
        <taxon>BOP clade</taxon>
        <taxon>Oryzoideae</taxon>
        <taxon>Oryzeae</taxon>
        <taxon>Oryzinae</taxon>
        <taxon>Oryza</taxon>
        <taxon>Oryza meyeriana</taxon>
    </lineage>
</organism>
<dbReference type="Proteomes" id="UP000479710">
    <property type="component" value="Unassembled WGS sequence"/>
</dbReference>
<comment type="caution">
    <text evidence="1">The sequence shown here is derived from an EMBL/GenBank/DDBJ whole genome shotgun (WGS) entry which is preliminary data.</text>
</comment>
<keyword evidence="2" id="KW-1185">Reference proteome</keyword>
<evidence type="ECO:0000313" key="2">
    <source>
        <dbReference type="Proteomes" id="UP000479710"/>
    </source>
</evidence>